<evidence type="ECO:0000259" key="2">
    <source>
        <dbReference type="Pfam" id="PF00582"/>
    </source>
</evidence>
<dbReference type="RefSeq" id="WP_114308796.1">
    <property type="nucleotide sequence ID" value="NZ_QPJO01000002.1"/>
</dbReference>
<keyword evidence="4" id="KW-1185">Reference proteome</keyword>
<dbReference type="Pfam" id="PF00582">
    <property type="entry name" value="Usp"/>
    <property type="match status" value="1"/>
</dbReference>
<protein>
    <submittedName>
        <fullName evidence="3">Nucleotide-binding universal stress UspA family protein</fullName>
    </submittedName>
</protein>
<dbReference type="InterPro" id="IPR006016">
    <property type="entry name" value="UspA"/>
</dbReference>
<evidence type="ECO:0000313" key="4">
    <source>
        <dbReference type="Proteomes" id="UP000253436"/>
    </source>
</evidence>
<proteinExistence type="inferred from homology"/>
<dbReference type="OrthoDB" id="9788959at2"/>
<gene>
    <name evidence="3" type="ORF">DFQ08_102129</name>
</gene>
<dbReference type="PRINTS" id="PR01438">
    <property type="entry name" value="UNVRSLSTRESS"/>
</dbReference>
<name>A0A368ZIK3_9FLAO</name>
<dbReference type="PANTHER" id="PTHR46268">
    <property type="entry name" value="STRESS RESPONSE PROTEIN NHAX"/>
    <property type="match status" value="1"/>
</dbReference>
<dbReference type="Gene3D" id="3.40.50.620">
    <property type="entry name" value="HUPs"/>
    <property type="match status" value="2"/>
</dbReference>
<dbReference type="PANTHER" id="PTHR46268:SF26">
    <property type="entry name" value="UNIVERSAL STRESS PROTEIN MJ0577"/>
    <property type="match status" value="1"/>
</dbReference>
<evidence type="ECO:0000256" key="1">
    <source>
        <dbReference type="ARBA" id="ARBA00008791"/>
    </source>
</evidence>
<comment type="similarity">
    <text evidence="1">Belongs to the universal stress protein A family.</text>
</comment>
<dbReference type="InterPro" id="IPR006015">
    <property type="entry name" value="Universal_stress_UspA"/>
</dbReference>
<comment type="caution">
    <text evidence="3">The sequence shown here is derived from an EMBL/GenBank/DDBJ whole genome shotgun (WGS) entry which is preliminary data.</text>
</comment>
<sequence>MSKNILLPTDFSDNAWSAAVYAMKLYKNEVCTFHFLYSSKMKVSSMTSISNKLVEAIAENAKADLAELKAKVEKEYPNPNHKFEVILSTNILQNAIDVLVEKEAIDLIVMGTQGATLAKELMFGSNTVNAIKHSKACPLLVIPNEFSYVAPKEIAFPTDYNRNYGEELDALKDLADLYNSVIRIVHIDTEDHLNATQKQHLALLKLSLEAYECSFHWQPQEGKKAKAIQEFTKALEINMLVMIRYQHSFIENLIKEPIINSIGFHPNIPFLVIPQN</sequence>
<dbReference type="Proteomes" id="UP000253436">
    <property type="component" value="Unassembled WGS sequence"/>
</dbReference>
<reference evidence="3 4" key="1">
    <citation type="submission" date="2018-07" db="EMBL/GenBank/DDBJ databases">
        <title>Genomic Encyclopedia of Type Strains, Phase III (KMG-III): the genomes of soil and plant-associated and newly described type strains.</title>
        <authorList>
            <person name="Whitman W."/>
        </authorList>
    </citation>
    <scope>NUCLEOTIDE SEQUENCE [LARGE SCALE GENOMIC DNA]</scope>
    <source>
        <strain evidence="3 4">CECT 7958</strain>
    </source>
</reference>
<dbReference type="InterPro" id="IPR014729">
    <property type="entry name" value="Rossmann-like_a/b/a_fold"/>
</dbReference>
<accession>A0A368ZIK3</accession>
<dbReference type="AlphaFoldDB" id="A0A368ZIK3"/>
<dbReference type="SUPFAM" id="SSF52402">
    <property type="entry name" value="Adenine nucleotide alpha hydrolases-like"/>
    <property type="match status" value="2"/>
</dbReference>
<feature type="domain" description="UspA" evidence="2">
    <location>
        <begin position="1"/>
        <end position="143"/>
    </location>
</feature>
<dbReference type="CDD" id="cd00293">
    <property type="entry name" value="USP-like"/>
    <property type="match status" value="1"/>
</dbReference>
<organism evidence="3 4">
    <name type="scientific">Winogradskyella arenosi</name>
    <dbReference type="NCBI Taxonomy" id="533325"/>
    <lineage>
        <taxon>Bacteria</taxon>
        <taxon>Pseudomonadati</taxon>
        <taxon>Bacteroidota</taxon>
        <taxon>Flavobacteriia</taxon>
        <taxon>Flavobacteriales</taxon>
        <taxon>Flavobacteriaceae</taxon>
        <taxon>Winogradskyella</taxon>
    </lineage>
</organism>
<dbReference type="EMBL" id="QPJO01000002">
    <property type="protein sequence ID" value="RCW92108.1"/>
    <property type="molecule type" value="Genomic_DNA"/>
</dbReference>
<evidence type="ECO:0000313" key="3">
    <source>
        <dbReference type="EMBL" id="RCW92108.1"/>
    </source>
</evidence>